<keyword evidence="3" id="KW-1185">Reference proteome</keyword>
<feature type="compositionally biased region" description="Polar residues" evidence="1">
    <location>
        <begin position="544"/>
        <end position="555"/>
    </location>
</feature>
<organism evidence="2 3">
    <name type="scientific">Marasmiellus scandens</name>
    <dbReference type="NCBI Taxonomy" id="2682957"/>
    <lineage>
        <taxon>Eukaryota</taxon>
        <taxon>Fungi</taxon>
        <taxon>Dikarya</taxon>
        <taxon>Basidiomycota</taxon>
        <taxon>Agaricomycotina</taxon>
        <taxon>Agaricomycetes</taxon>
        <taxon>Agaricomycetidae</taxon>
        <taxon>Agaricales</taxon>
        <taxon>Marasmiineae</taxon>
        <taxon>Omphalotaceae</taxon>
        <taxon>Marasmiellus</taxon>
    </lineage>
</organism>
<feature type="compositionally biased region" description="Pro residues" evidence="1">
    <location>
        <begin position="426"/>
        <end position="437"/>
    </location>
</feature>
<evidence type="ECO:0000313" key="3">
    <source>
        <dbReference type="Proteomes" id="UP001498398"/>
    </source>
</evidence>
<name>A0ABR1JX92_9AGAR</name>
<feature type="compositionally biased region" description="Pro residues" evidence="1">
    <location>
        <begin position="123"/>
        <end position="133"/>
    </location>
</feature>
<reference evidence="2 3" key="1">
    <citation type="submission" date="2024-01" db="EMBL/GenBank/DDBJ databases">
        <title>A draft genome for the cacao thread blight pathogen Marasmiellus scandens.</title>
        <authorList>
            <person name="Baruah I.K."/>
            <person name="Leung J."/>
            <person name="Bukari Y."/>
            <person name="Amoako-Attah I."/>
            <person name="Meinhardt L.W."/>
            <person name="Bailey B.A."/>
            <person name="Cohen S.P."/>
        </authorList>
    </citation>
    <scope>NUCLEOTIDE SEQUENCE [LARGE SCALE GENOMIC DNA]</scope>
    <source>
        <strain evidence="2 3">GH-19</strain>
    </source>
</reference>
<feature type="compositionally biased region" description="Polar residues" evidence="1">
    <location>
        <begin position="621"/>
        <end position="636"/>
    </location>
</feature>
<feature type="compositionally biased region" description="Polar residues" evidence="1">
    <location>
        <begin position="50"/>
        <end position="71"/>
    </location>
</feature>
<dbReference type="EMBL" id="JBANRG010000003">
    <property type="protein sequence ID" value="KAK7468705.1"/>
    <property type="molecule type" value="Genomic_DNA"/>
</dbReference>
<protein>
    <submittedName>
        <fullName evidence="2">Uncharacterized protein</fullName>
    </submittedName>
</protein>
<feature type="compositionally biased region" description="Low complexity" evidence="1">
    <location>
        <begin position="179"/>
        <end position="199"/>
    </location>
</feature>
<dbReference type="Proteomes" id="UP001498398">
    <property type="component" value="Unassembled WGS sequence"/>
</dbReference>
<evidence type="ECO:0000256" key="1">
    <source>
        <dbReference type="SAM" id="MobiDB-lite"/>
    </source>
</evidence>
<feature type="region of interest" description="Disordered" evidence="1">
    <location>
        <begin position="534"/>
        <end position="555"/>
    </location>
</feature>
<gene>
    <name evidence="2" type="ORF">VKT23_003208</name>
</gene>
<feature type="compositionally biased region" description="Polar residues" evidence="1">
    <location>
        <begin position="704"/>
        <end position="729"/>
    </location>
</feature>
<feature type="compositionally biased region" description="Low complexity" evidence="1">
    <location>
        <begin position="355"/>
        <end position="384"/>
    </location>
</feature>
<feature type="region of interest" description="Disordered" evidence="1">
    <location>
        <begin position="569"/>
        <end position="884"/>
    </location>
</feature>
<comment type="caution">
    <text evidence="2">The sequence shown here is derived from an EMBL/GenBank/DDBJ whole genome shotgun (WGS) entry which is preliminary data.</text>
</comment>
<feature type="compositionally biased region" description="Polar residues" evidence="1">
    <location>
        <begin position="589"/>
        <end position="600"/>
    </location>
</feature>
<feature type="region of interest" description="Disordered" evidence="1">
    <location>
        <begin position="333"/>
        <end position="492"/>
    </location>
</feature>
<feature type="compositionally biased region" description="Low complexity" evidence="1">
    <location>
        <begin position="24"/>
        <end position="36"/>
    </location>
</feature>
<sequence length="884" mass="95356">MLTKRPKSKSNSWAPSSKARDPTASASSPQPFSVSSTQLDTAKRDAATRRSMSSGKTSFFANLFTSSSAKSTPAHLQDTDEPSSSQPSFPGNLAMMRNVSPEIYDDPAFSPDPRSNPLFVTNPDPPSSSPVPGHPGFNPCPNHIPFSSESSTLSEEEASTQLHSSPNDSYEDDPVDFLSATPSTSQSSSLDTPPSSYESMPLFKSKSSSIASVKPVQDVADSGRPFPPRHISAPEVPRGKPQIDVPVRSNTAPIKAGLDPIDEMDETNPAGIAFHHGSPYEVAKKISAPLDEMAGQLSRSLSLDHRNPRPIPIVPFVSFGTSLNLRPGQVIPHDFHPYIDPPIQAVTPPRPPRNPQQNQQGSRQQQQSQPMLSSHPQQPIIISPSSPPPPYSSRANTPQPRRLQNLHHPRPHHLGSPPRSRQNTPSPKPAPLSPLPNPWNDAGHRRQVSDIQEVDEDDDARDNRPEDGIYGGISEGEEEDAAYQGDGTLEGALGSWFEPEQIQQNHSVNNDVSVGGPQGERDAVDMVGRALYGDHPRPVRVEPVSQNNGLGSNVQGYAYGEPFVQPPSTNVNGVPALPAHMSREPSYASDRTSQSSQPPFTNAIGVPAFPAHMSREPSYASDRTSQSNQPPFTNVTGVPAFPSHMSREPSYASDRTSQSNHYPVPRPNLPYNPSFAPGPPQKHTSLPPSARYDVPVDGMGPPRASNTQRHYSMDSNSNAYTADNASTVPSAEYAPRRQQASSIHPSLGTTTSTATNGGLRPRHLPKQLVMPAPLQGQPRSPNNKAAHRSPGHGSSQPHHSRSISAQQFGSGMAPLTGPPPKSGSVLRKRESMSVAPSNVKDLPPPVKRPVPTSSLSWENIEAQAMDRSRSLSAKPSKRVLSKRR</sequence>
<accession>A0ABR1JX92</accession>
<feature type="compositionally biased region" description="Basic residues" evidence="1">
    <location>
        <begin position="875"/>
        <end position="884"/>
    </location>
</feature>
<feature type="region of interest" description="Disordered" evidence="1">
    <location>
        <begin position="1"/>
        <end position="246"/>
    </location>
</feature>
<feature type="compositionally biased region" description="Polar residues" evidence="1">
    <location>
        <begin position="738"/>
        <end position="756"/>
    </location>
</feature>
<evidence type="ECO:0000313" key="2">
    <source>
        <dbReference type="EMBL" id="KAK7468705.1"/>
    </source>
</evidence>
<proteinExistence type="predicted"/>
<feature type="compositionally biased region" description="Basic residues" evidence="1">
    <location>
        <begin position="404"/>
        <end position="413"/>
    </location>
</feature>
<feature type="compositionally biased region" description="Pro residues" evidence="1">
    <location>
        <begin position="664"/>
        <end position="680"/>
    </location>
</feature>